<dbReference type="Gene3D" id="1.20.58.310">
    <property type="entry name" value="Polyphosphate kinase N-terminal domain"/>
    <property type="match status" value="1"/>
</dbReference>
<dbReference type="Proteomes" id="UP000239867">
    <property type="component" value="Chromosome"/>
</dbReference>
<evidence type="ECO:0000256" key="5">
    <source>
        <dbReference type="ARBA" id="ARBA00022840"/>
    </source>
</evidence>
<keyword evidence="1 6" id="KW-0597">Phosphoprotein</keyword>
<comment type="cofactor">
    <cofactor evidence="6">
        <name>Mg(2+)</name>
        <dbReference type="ChEBI" id="CHEBI:18420"/>
    </cofactor>
</comment>
<dbReference type="SUPFAM" id="SSF143724">
    <property type="entry name" value="PHP14-like"/>
    <property type="match status" value="1"/>
</dbReference>
<evidence type="ECO:0000256" key="2">
    <source>
        <dbReference type="ARBA" id="ARBA00022679"/>
    </source>
</evidence>
<keyword evidence="15" id="KW-1185">Reference proteome</keyword>
<dbReference type="NCBIfam" id="NF003918">
    <property type="entry name" value="PRK05443.1-2"/>
    <property type="match status" value="1"/>
</dbReference>
<keyword evidence="6" id="KW-0460">Magnesium</keyword>
<proteinExistence type="inferred from homology"/>
<dbReference type="GO" id="GO:0009358">
    <property type="term" value="C:polyphosphate kinase complex"/>
    <property type="evidence" value="ECO:0007669"/>
    <property type="project" value="InterPro"/>
</dbReference>
<name>A0A2L1GMX6_9BACT</name>
<feature type="binding site" evidence="6">
    <location>
        <position position="96"/>
    </location>
    <ligand>
        <name>ATP</name>
        <dbReference type="ChEBI" id="CHEBI:30616"/>
    </ligand>
</feature>
<feature type="binding site" evidence="6">
    <location>
        <position position="424"/>
    </location>
    <ligand>
        <name>Mg(2+)</name>
        <dbReference type="ChEBI" id="CHEBI:18420"/>
    </ligand>
</feature>
<keyword evidence="2 6" id="KW-0808">Transferase</keyword>
<evidence type="ECO:0000259" key="13">
    <source>
        <dbReference type="Pfam" id="PF17941"/>
    </source>
</evidence>
<dbReference type="PANTHER" id="PTHR30218">
    <property type="entry name" value="POLYPHOSPHATE KINASE"/>
    <property type="match status" value="1"/>
</dbReference>
<evidence type="ECO:0000256" key="4">
    <source>
        <dbReference type="ARBA" id="ARBA00022777"/>
    </source>
</evidence>
<dbReference type="CDD" id="cd09168">
    <property type="entry name" value="PLDc_PaPPK1_C2_like"/>
    <property type="match status" value="1"/>
</dbReference>
<feature type="domain" description="Polyphosphate kinase C-terminal" evidence="12">
    <location>
        <begin position="554"/>
        <end position="725"/>
    </location>
</feature>
<protein>
    <recommendedName>
        <fullName evidence="6 7">Polyphosphate kinase</fullName>
        <ecNumber evidence="6 7">2.7.4.1</ecNumber>
    </recommendedName>
    <alternativeName>
        <fullName evidence="6">ATP-polyphosphate phosphotransferase</fullName>
    </alternativeName>
    <alternativeName>
        <fullName evidence="6">Polyphosphoric acid kinase</fullName>
    </alternativeName>
</protein>
<sequence length="755" mass="86075">MSFALAADQPGDTNVHETRAAHPKKNESPAIPEDRGILSPDQAQTATGHFDLDSPEWSLNRELSWLAFNRRVLAEARDERNPLLERINFLAIIGSNLDEFFMKRIGGLKQQVGARVKLLSTDGRTPQQQIDECYEVIRELLDQQQRLETEVLGLLARENIHIRRYADLNRRQQEDMDRYFHDNIYPLLTPQGMDPAHPFPFISNLSLNLLVATRHKEGEHSYLSRIKIPAGAGIPRLVRVEARRHVYVFFEDIVANNLDAVFPGMVVESCTRFRVTRNAITNRLMDQAVDLLVMIESALRERKFAEIVRLEVDADMIPHHRIMLASQLRLDSRKDVFAVDGIMAKCDLRELVAIERPGLHYPAHMPVDHPKISQDAPNIFHLIREEGPFLLQHPYQSFTATVERFLKEASVDPKVMVIKMTLYRTSANSQIIEYLLDAARNGKQVAVVVELMARFDESANIHWATHLEQAGIHVTYGVVGLKTHSKVIFVVRRDHDGLMRYAHIGTGNYNAVTARLYSDLGLLTSDADIGKDLTEFFNFLTLGYAPQRRYKKLLPSPNYLKKVFLGKIARELEHQSKGRGGLIQCKVNALTDTDVIRALYQASQAGVHIDLIVRDSCLLRPGIKGLSENIRVIAIAGRFLEHSRIYYFKNGGAEEYFIGSADLMQRNLDRRVEVVAPVETPALRAELRGILNLQLADRRGAWDMQGDGSYVQRRPQPDGEQRSAQEILIELNRKKLADEQKVMKRQRRIPKRKKS</sequence>
<evidence type="ECO:0000259" key="12">
    <source>
        <dbReference type="Pfam" id="PF13090"/>
    </source>
</evidence>
<comment type="similarity">
    <text evidence="6 7">Belongs to the polyphosphate kinase 1 (PPK1) family.</text>
</comment>
<evidence type="ECO:0000256" key="7">
    <source>
        <dbReference type="RuleBase" id="RU003800"/>
    </source>
</evidence>
<evidence type="ECO:0000256" key="8">
    <source>
        <dbReference type="SAM" id="Coils"/>
    </source>
</evidence>
<organism evidence="14 15">
    <name type="scientific">Desulfobulbus oralis</name>
    <dbReference type="NCBI Taxonomy" id="1986146"/>
    <lineage>
        <taxon>Bacteria</taxon>
        <taxon>Pseudomonadati</taxon>
        <taxon>Thermodesulfobacteriota</taxon>
        <taxon>Desulfobulbia</taxon>
        <taxon>Desulfobulbales</taxon>
        <taxon>Desulfobulbaceae</taxon>
        <taxon>Desulfobulbus</taxon>
    </lineage>
</organism>
<gene>
    <name evidence="6" type="primary">ppk</name>
    <name evidence="14" type="ORF">CAY53_05630</name>
</gene>
<dbReference type="InterPro" id="IPR036830">
    <property type="entry name" value="PP_kinase_middle_dom_sf"/>
</dbReference>
<dbReference type="GO" id="GO:0008976">
    <property type="term" value="F:polyphosphate kinase activity"/>
    <property type="evidence" value="ECO:0007669"/>
    <property type="project" value="UniProtKB-UniRule"/>
</dbReference>
<dbReference type="InterPro" id="IPR036832">
    <property type="entry name" value="PPK_N_dom_sf"/>
</dbReference>
<accession>A0A2L1GMX6</accession>
<dbReference type="InterPro" id="IPR025198">
    <property type="entry name" value="PPK_N_dom"/>
</dbReference>
<keyword evidence="3 6" id="KW-0547">Nucleotide-binding</keyword>
<dbReference type="EC" id="2.7.4.1" evidence="6 7"/>
<dbReference type="EMBL" id="CP021255">
    <property type="protein sequence ID" value="AVD71023.1"/>
    <property type="molecule type" value="Genomic_DNA"/>
</dbReference>
<keyword evidence="5 6" id="KW-0067">ATP-binding</keyword>
<dbReference type="GO" id="GO:0005524">
    <property type="term" value="F:ATP binding"/>
    <property type="evidence" value="ECO:0007669"/>
    <property type="project" value="UniProtKB-KW"/>
</dbReference>
<evidence type="ECO:0000313" key="14">
    <source>
        <dbReference type="EMBL" id="AVD71023.1"/>
    </source>
</evidence>
<evidence type="ECO:0000259" key="10">
    <source>
        <dbReference type="Pfam" id="PF02503"/>
    </source>
</evidence>
<dbReference type="SUPFAM" id="SSF56024">
    <property type="entry name" value="Phospholipase D/nuclease"/>
    <property type="match status" value="2"/>
</dbReference>
<dbReference type="PANTHER" id="PTHR30218:SF0">
    <property type="entry name" value="POLYPHOSPHATE KINASE"/>
    <property type="match status" value="1"/>
</dbReference>
<dbReference type="NCBIfam" id="TIGR03705">
    <property type="entry name" value="poly_P_kin"/>
    <property type="match status" value="1"/>
</dbReference>
<dbReference type="Pfam" id="PF13089">
    <property type="entry name" value="PP_kinase_N"/>
    <property type="match status" value="1"/>
</dbReference>
<dbReference type="InterPro" id="IPR025200">
    <property type="entry name" value="PPK_C_dom2"/>
</dbReference>
<feature type="domain" description="Polyphosphate kinase middle" evidence="10">
    <location>
        <begin position="172"/>
        <end position="349"/>
    </location>
</feature>
<feature type="domain" description="Polyphosphate kinase N-terminal" evidence="11">
    <location>
        <begin position="59"/>
        <end position="162"/>
    </location>
</feature>
<dbReference type="Pfam" id="PF13090">
    <property type="entry name" value="PP_kinase_C"/>
    <property type="match status" value="1"/>
</dbReference>
<dbReference type="GO" id="GO:0046872">
    <property type="term" value="F:metal ion binding"/>
    <property type="evidence" value="ECO:0007669"/>
    <property type="project" value="UniProtKB-KW"/>
</dbReference>
<evidence type="ECO:0000256" key="9">
    <source>
        <dbReference type="SAM" id="MobiDB-lite"/>
    </source>
</evidence>
<evidence type="ECO:0000256" key="3">
    <source>
        <dbReference type="ARBA" id="ARBA00022741"/>
    </source>
</evidence>
<evidence type="ECO:0000313" key="15">
    <source>
        <dbReference type="Proteomes" id="UP000239867"/>
    </source>
</evidence>
<dbReference type="Gene3D" id="3.30.1840.10">
    <property type="entry name" value="Polyphosphate kinase middle domain"/>
    <property type="match status" value="1"/>
</dbReference>
<keyword evidence="6" id="KW-0479">Metal-binding</keyword>
<dbReference type="GO" id="GO:0006799">
    <property type="term" value="P:polyphosphate biosynthetic process"/>
    <property type="evidence" value="ECO:0007669"/>
    <property type="project" value="UniProtKB-UniRule"/>
</dbReference>
<keyword evidence="8" id="KW-0175">Coiled coil</keyword>
<dbReference type="Pfam" id="PF17941">
    <property type="entry name" value="PP_kinase_C_1"/>
    <property type="match status" value="1"/>
</dbReference>
<dbReference type="SUPFAM" id="SSF140356">
    <property type="entry name" value="PPK N-terminal domain-like"/>
    <property type="match status" value="1"/>
</dbReference>
<feature type="region of interest" description="Disordered" evidence="9">
    <location>
        <begin position="1"/>
        <end position="38"/>
    </location>
</feature>
<dbReference type="Pfam" id="PF02503">
    <property type="entry name" value="PP_kinase"/>
    <property type="match status" value="1"/>
</dbReference>
<feature type="binding site" evidence="6">
    <location>
        <position position="454"/>
    </location>
    <ligand>
        <name>Mg(2+)</name>
        <dbReference type="ChEBI" id="CHEBI:18420"/>
    </ligand>
</feature>
<comment type="catalytic activity">
    <reaction evidence="6 7">
        <text>[phosphate](n) + ATP = [phosphate](n+1) + ADP</text>
        <dbReference type="Rhea" id="RHEA:19573"/>
        <dbReference type="Rhea" id="RHEA-COMP:9859"/>
        <dbReference type="Rhea" id="RHEA-COMP:14280"/>
        <dbReference type="ChEBI" id="CHEBI:16838"/>
        <dbReference type="ChEBI" id="CHEBI:30616"/>
        <dbReference type="ChEBI" id="CHEBI:456216"/>
        <dbReference type="EC" id="2.7.4.1"/>
    </reaction>
</comment>
<dbReference type="InterPro" id="IPR024953">
    <property type="entry name" value="PP_kinase_middle"/>
</dbReference>
<feature type="binding site" evidence="6">
    <location>
        <position position="517"/>
    </location>
    <ligand>
        <name>ATP</name>
        <dbReference type="ChEBI" id="CHEBI:30616"/>
    </ligand>
</feature>
<feature type="binding site" evidence="6">
    <location>
        <position position="642"/>
    </location>
    <ligand>
        <name>ATP</name>
        <dbReference type="ChEBI" id="CHEBI:30616"/>
    </ligand>
</feature>
<feature type="domain" description="Polyphosphate kinase C-terminal" evidence="13">
    <location>
        <begin position="378"/>
        <end position="542"/>
    </location>
</feature>
<dbReference type="CDD" id="cd09165">
    <property type="entry name" value="PLDc_PaPPK1_C1_like"/>
    <property type="match status" value="1"/>
</dbReference>
<comment type="PTM">
    <text evidence="6 7">An intermediate of this reaction is the autophosphorylated ppk in which a phosphate is covalently linked to a histidine residue through a N-P bond.</text>
</comment>
<comment type="function">
    <text evidence="6 7">Catalyzes the reversible transfer of the terminal phosphate of ATP to form a long-chain polyphosphate (polyP).</text>
</comment>
<dbReference type="NCBIfam" id="NF003917">
    <property type="entry name" value="PRK05443.1-1"/>
    <property type="match status" value="1"/>
</dbReference>
<evidence type="ECO:0000256" key="6">
    <source>
        <dbReference type="HAMAP-Rule" id="MF_00347"/>
    </source>
</evidence>
<dbReference type="InterPro" id="IPR041108">
    <property type="entry name" value="PP_kinase_C_1"/>
</dbReference>
<feature type="compositionally biased region" description="Basic and acidic residues" evidence="9">
    <location>
        <begin position="14"/>
        <end position="36"/>
    </location>
</feature>
<dbReference type="HAMAP" id="MF_00347">
    <property type="entry name" value="Polyphosphate_kinase"/>
    <property type="match status" value="1"/>
</dbReference>
<feature type="binding site" evidence="6">
    <location>
        <position position="614"/>
    </location>
    <ligand>
        <name>ATP</name>
        <dbReference type="ChEBI" id="CHEBI:30616"/>
    </ligand>
</feature>
<dbReference type="KEGG" id="deo:CAY53_05630"/>
<feature type="coiled-coil region" evidence="8">
    <location>
        <begin position="130"/>
        <end position="157"/>
    </location>
</feature>
<dbReference type="NCBIfam" id="NF003921">
    <property type="entry name" value="PRK05443.2-2"/>
    <property type="match status" value="1"/>
</dbReference>
<evidence type="ECO:0000259" key="11">
    <source>
        <dbReference type="Pfam" id="PF13089"/>
    </source>
</evidence>
<dbReference type="PIRSF" id="PIRSF015589">
    <property type="entry name" value="PP_kinase"/>
    <property type="match status" value="1"/>
</dbReference>
<evidence type="ECO:0000256" key="1">
    <source>
        <dbReference type="ARBA" id="ARBA00022553"/>
    </source>
</evidence>
<feature type="active site" description="Phosphohistidine intermediate" evidence="6">
    <location>
        <position position="484"/>
    </location>
</feature>
<dbReference type="InterPro" id="IPR003414">
    <property type="entry name" value="PP_kinase"/>
</dbReference>
<dbReference type="Gene3D" id="3.30.870.10">
    <property type="entry name" value="Endonuclease Chain A"/>
    <property type="match status" value="2"/>
</dbReference>
<keyword evidence="4 6" id="KW-0418">Kinase</keyword>
<dbReference type="AlphaFoldDB" id="A0A2L1GMX6"/>
<reference evidence="14 15" key="1">
    <citation type="journal article" date="2018" name="MBio">
        <title>Insights into the evolution of host association through the isolation and characterization of a novel human periodontal pathobiont, Desulfobulbus oralis.</title>
        <authorList>
            <person name="Cross K.L."/>
            <person name="Chirania P."/>
            <person name="Xiong W."/>
            <person name="Beall C.J."/>
            <person name="Elkins J.G."/>
            <person name="Giannone R.J."/>
            <person name="Griffen A.L."/>
            <person name="Guss A.M."/>
            <person name="Hettich R.L."/>
            <person name="Joshi S.S."/>
            <person name="Mokrzan E.M."/>
            <person name="Martin R.K."/>
            <person name="Zhulin I.B."/>
            <person name="Leys E.J."/>
            <person name="Podar M."/>
        </authorList>
    </citation>
    <scope>NUCLEOTIDE SEQUENCE [LARGE SCALE GENOMIC DNA]</scope>
    <source>
        <strain evidence="14 15">ORNL</strain>
    </source>
</reference>